<feature type="transmembrane region" description="Helical" evidence="5">
    <location>
        <begin position="29"/>
        <end position="44"/>
    </location>
</feature>
<dbReference type="PANTHER" id="PTHR33507">
    <property type="entry name" value="INNER MEMBRANE PROTEIN YBBJ"/>
    <property type="match status" value="1"/>
</dbReference>
<feature type="transmembrane region" description="Helical" evidence="5">
    <location>
        <begin position="50"/>
        <end position="68"/>
    </location>
</feature>
<evidence type="ECO:0000256" key="5">
    <source>
        <dbReference type="SAM" id="Phobius"/>
    </source>
</evidence>
<dbReference type="PANTHER" id="PTHR33507:SF3">
    <property type="entry name" value="INNER MEMBRANE PROTEIN YBBJ"/>
    <property type="match status" value="1"/>
</dbReference>
<dbReference type="Pfam" id="PF01957">
    <property type="entry name" value="NfeD"/>
    <property type="match status" value="1"/>
</dbReference>
<feature type="transmembrane region" description="Helical" evidence="5">
    <location>
        <begin position="100"/>
        <end position="118"/>
    </location>
</feature>
<reference evidence="8" key="1">
    <citation type="journal article" date="2019" name="Int. J. Syst. Evol. Microbiol.">
        <title>The Global Catalogue of Microorganisms (GCM) 10K type strain sequencing project: providing services to taxonomists for standard genome sequencing and annotation.</title>
        <authorList>
            <consortium name="The Broad Institute Genomics Platform"/>
            <consortium name="The Broad Institute Genome Sequencing Center for Infectious Disease"/>
            <person name="Wu L."/>
            <person name="Ma J."/>
        </authorList>
    </citation>
    <scope>NUCLEOTIDE SEQUENCE [LARGE SCALE GENOMIC DNA]</scope>
    <source>
        <strain evidence="8">TISTR 1571</strain>
    </source>
</reference>
<name>A0ABW5Q6U5_9BACI</name>
<keyword evidence="4 5" id="KW-0472">Membrane</keyword>
<dbReference type="InterPro" id="IPR012340">
    <property type="entry name" value="NA-bd_OB-fold"/>
</dbReference>
<dbReference type="InterPro" id="IPR052165">
    <property type="entry name" value="Membrane_assoc_protease"/>
</dbReference>
<dbReference type="InterPro" id="IPR002810">
    <property type="entry name" value="NfeD-like_C"/>
</dbReference>
<evidence type="ECO:0000256" key="1">
    <source>
        <dbReference type="ARBA" id="ARBA00004141"/>
    </source>
</evidence>
<accession>A0ABW5Q6U5</accession>
<feature type="transmembrane region" description="Helical" evidence="5">
    <location>
        <begin position="75"/>
        <end position="94"/>
    </location>
</feature>
<evidence type="ECO:0000256" key="2">
    <source>
        <dbReference type="ARBA" id="ARBA00022692"/>
    </source>
</evidence>
<organism evidence="7 8">
    <name type="scientific">Piscibacillus salipiscarius</name>
    <dbReference type="NCBI Taxonomy" id="299480"/>
    <lineage>
        <taxon>Bacteria</taxon>
        <taxon>Bacillati</taxon>
        <taxon>Bacillota</taxon>
        <taxon>Bacilli</taxon>
        <taxon>Bacillales</taxon>
        <taxon>Bacillaceae</taxon>
        <taxon>Piscibacillus</taxon>
    </lineage>
</organism>
<proteinExistence type="predicted"/>
<evidence type="ECO:0000259" key="6">
    <source>
        <dbReference type="Pfam" id="PF01957"/>
    </source>
</evidence>
<evidence type="ECO:0000313" key="8">
    <source>
        <dbReference type="Proteomes" id="UP001597452"/>
    </source>
</evidence>
<dbReference type="Proteomes" id="UP001597452">
    <property type="component" value="Unassembled WGS sequence"/>
</dbReference>
<dbReference type="SUPFAM" id="SSF141322">
    <property type="entry name" value="NfeD domain-like"/>
    <property type="match status" value="1"/>
</dbReference>
<dbReference type="RefSeq" id="WP_377326883.1">
    <property type="nucleotide sequence ID" value="NZ_JBHUMZ010000007.1"/>
</dbReference>
<evidence type="ECO:0000256" key="3">
    <source>
        <dbReference type="ARBA" id="ARBA00022989"/>
    </source>
</evidence>
<feature type="transmembrane region" description="Helical" evidence="5">
    <location>
        <begin position="6"/>
        <end position="24"/>
    </location>
</feature>
<keyword evidence="2 5" id="KW-0812">Transmembrane</keyword>
<feature type="domain" description="NfeD-like C-terminal" evidence="6">
    <location>
        <begin position="150"/>
        <end position="204"/>
    </location>
</feature>
<dbReference type="Gene3D" id="2.40.50.140">
    <property type="entry name" value="Nucleic acid-binding proteins"/>
    <property type="match status" value="1"/>
</dbReference>
<evidence type="ECO:0000313" key="7">
    <source>
        <dbReference type="EMBL" id="MFD2637451.1"/>
    </source>
</evidence>
<keyword evidence="3 5" id="KW-1133">Transmembrane helix</keyword>
<gene>
    <name evidence="7" type="ORF">ACFSW4_01020</name>
</gene>
<sequence>MLESYLGVLIITFLAMFFMIGELLVKLKGLGMVLGIGFITFYFLGQSPTYNVWIMAFVFVVGLTLIVFDGKWINDGTLGVIGLVLVLLSVAFAATSFTHALYSVAGVLLGSFSSLFLMKALPRRDMWSKVALLDQLTSEQGYNSLNESYKDLLHKEGVAITVLRPSGTIKVHNQEYSAVTKSKWVERGKRVKITSVDGTKIEVEEVE</sequence>
<comment type="subcellular location">
    <subcellularLocation>
        <location evidence="1">Membrane</location>
        <topology evidence="1">Multi-pass membrane protein</topology>
    </subcellularLocation>
</comment>
<protein>
    <submittedName>
        <fullName evidence="7">NfeD family protein</fullName>
    </submittedName>
</protein>
<comment type="caution">
    <text evidence="7">The sequence shown here is derived from an EMBL/GenBank/DDBJ whole genome shotgun (WGS) entry which is preliminary data.</text>
</comment>
<evidence type="ECO:0000256" key="4">
    <source>
        <dbReference type="ARBA" id="ARBA00023136"/>
    </source>
</evidence>
<dbReference type="EMBL" id="JBHUMZ010000007">
    <property type="protein sequence ID" value="MFD2637451.1"/>
    <property type="molecule type" value="Genomic_DNA"/>
</dbReference>
<keyword evidence="8" id="KW-1185">Reference proteome</keyword>